<proteinExistence type="predicted"/>
<reference evidence="1 2" key="1">
    <citation type="submission" date="2017-02" db="EMBL/GenBank/DDBJ databases">
        <title>Draft genome of Saccharomonospora sp. 154.</title>
        <authorList>
            <person name="Alonso-Carmona G.S."/>
            <person name="De La Haba R."/>
            <person name="Vera-Gargallo B."/>
            <person name="Sandoval-Trujillo A.H."/>
            <person name="Ramirez-Duran N."/>
            <person name="Ventosa A."/>
        </authorList>
    </citation>
    <scope>NUCLEOTIDE SEQUENCE [LARGE SCALE GENOMIC DNA]</scope>
    <source>
        <strain evidence="1 2">LRS4.154</strain>
    </source>
</reference>
<accession>A0A1V9A1E5</accession>
<gene>
    <name evidence="1" type="ORF">B1813_15135</name>
</gene>
<dbReference type="AlphaFoldDB" id="A0A1V9A1E5"/>
<dbReference type="Proteomes" id="UP000192591">
    <property type="component" value="Unassembled WGS sequence"/>
</dbReference>
<sequence>MQGHLLGARGDRLAELHVFQRFCLDSAEKYLAVEQSVFKVSAAVDRTPIVRYDYDRHARSKPSSHIQIHAHRGAVSHVLSQSGHPKPHALESLHFPTGGARFRPALEDLLEFLIRDCRFQAKQGWEAAIRDGRERWRRRQVRAVVRDVPSEAVDVLTDLGYKI</sequence>
<comment type="caution">
    <text evidence="1">The sequence shown here is derived from an EMBL/GenBank/DDBJ whole genome shotgun (WGS) entry which is preliminary data.</text>
</comment>
<dbReference type="RefSeq" id="WP_081193008.1">
    <property type="nucleotide sequence ID" value="NZ_MWIH01000006.1"/>
</dbReference>
<evidence type="ECO:0000313" key="1">
    <source>
        <dbReference type="EMBL" id="OQO90856.1"/>
    </source>
</evidence>
<keyword evidence="2" id="KW-1185">Reference proteome</keyword>
<evidence type="ECO:0000313" key="2">
    <source>
        <dbReference type="Proteomes" id="UP000192591"/>
    </source>
</evidence>
<dbReference type="EMBL" id="MWIH01000006">
    <property type="protein sequence ID" value="OQO90856.1"/>
    <property type="molecule type" value="Genomic_DNA"/>
</dbReference>
<organism evidence="1 2">
    <name type="scientific">Saccharomonospora piscinae</name>
    <dbReference type="NCBI Taxonomy" id="687388"/>
    <lineage>
        <taxon>Bacteria</taxon>
        <taxon>Bacillati</taxon>
        <taxon>Actinomycetota</taxon>
        <taxon>Actinomycetes</taxon>
        <taxon>Pseudonocardiales</taxon>
        <taxon>Pseudonocardiaceae</taxon>
        <taxon>Saccharomonospora</taxon>
    </lineage>
</organism>
<name>A0A1V9A1E5_SACPI</name>
<protein>
    <submittedName>
        <fullName evidence="1">Uncharacterized protein</fullName>
    </submittedName>
</protein>